<dbReference type="RefSeq" id="WP_248551294.1">
    <property type="nucleotide sequence ID" value="NZ_JALPRK010000005.1"/>
</dbReference>
<evidence type="ECO:0000313" key="2">
    <source>
        <dbReference type="EMBL" id="MCK8487083.1"/>
    </source>
</evidence>
<evidence type="ECO:0000313" key="3">
    <source>
        <dbReference type="Proteomes" id="UP001139534"/>
    </source>
</evidence>
<dbReference type="Pfam" id="PF12730">
    <property type="entry name" value="ABC2_membrane_4"/>
    <property type="match status" value="1"/>
</dbReference>
<feature type="transmembrane region" description="Helical" evidence="1">
    <location>
        <begin position="97"/>
        <end position="122"/>
    </location>
</feature>
<dbReference type="PANTHER" id="PTHR37305">
    <property type="entry name" value="INTEGRAL MEMBRANE PROTEIN-RELATED"/>
    <property type="match status" value="1"/>
</dbReference>
<dbReference type="Proteomes" id="UP001139534">
    <property type="component" value="Unassembled WGS sequence"/>
</dbReference>
<feature type="transmembrane region" description="Helical" evidence="1">
    <location>
        <begin position="20"/>
        <end position="37"/>
    </location>
</feature>
<dbReference type="PANTHER" id="PTHR37305:SF1">
    <property type="entry name" value="MEMBRANE PROTEIN"/>
    <property type="match status" value="1"/>
</dbReference>
<comment type="caution">
    <text evidence="2">The sequence shown here is derived from an EMBL/GenBank/DDBJ whole genome shotgun (WGS) entry which is preliminary data.</text>
</comment>
<gene>
    <name evidence="2" type="ORF">M0651_07875</name>
</gene>
<keyword evidence="1" id="KW-0472">Membrane</keyword>
<accession>A0A9X2BPE9</accession>
<feature type="transmembrane region" description="Helical" evidence="1">
    <location>
        <begin position="134"/>
        <end position="155"/>
    </location>
</feature>
<keyword evidence="3" id="KW-1185">Reference proteome</keyword>
<keyword evidence="1" id="KW-0812">Transmembrane</keyword>
<evidence type="ECO:0000256" key="1">
    <source>
        <dbReference type="SAM" id="Phobius"/>
    </source>
</evidence>
<feature type="transmembrane region" description="Helical" evidence="1">
    <location>
        <begin position="210"/>
        <end position="230"/>
    </location>
</feature>
<proteinExistence type="predicted"/>
<protein>
    <submittedName>
        <fullName evidence="2">ABC transporter permease</fullName>
    </submittedName>
</protein>
<keyword evidence="1" id="KW-1133">Transmembrane helix</keyword>
<dbReference type="AlphaFoldDB" id="A0A9X2BPE9"/>
<sequence>MRSLLAAIRTENTKLYRSYVLWGTLVFFLFVTAIRVGEGDWNTYLSNVVFMFASVFGIVGFGVVAGWTFGREYADRTMKDLLALPVSRGKIVAAKSMSAIVGCLVVVLITVGFALLLGLVVGVPGFSMDKVLHLVLQLLIISAIHLFMCGPVIWIACVSRGYLAPMAFAFCTLMVALIGGPTRLGAYLPWSIPALQLAQSGGAVFPLEPVSYIIPIVVGFAGYLGTWAWWRWADQK</sequence>
<feature type="transmembrane region" description="Helical" evidence="1">
    <location>
        <begin position="49"/>
        <end position="69"/>
    </location>
</feature>
<name>A0A9X2BPE9_9BACL</name>
<feature type="transmembrane region" description="Helical" evidence="1">
    <location>
        <begin position="167"/>
        <end position="190"/>
    </location>
</feature>
<reference evidence="2" key="1">
    <citation type="submission" date="2022-04" db="EMBL/GenBank/DDBJ databases">
        <authorList>
            <person name="Seo M.-J."/>
        </authorList>
    </citation>
    <scope>NUCLEOTIDE SEQUENCE</scope>
    <source>
        <strain evidence="2">MBLB2552</strain>
    </source>
</reference>
<organism evidence="2 3">
    <name type="scientific">Paenibacillus mellifer</name>
    <dbReference type="NCBI Taxonomy" id="2937794"/>
    <lineage>
        <taxon>Bacteria</taxon>
        <taxon>Bacillati</taxon>
        <taxon>Bacillota</taxon>
        <taxon>Bacilli</taxon>
        <taxon>Bacillales</taxon>
        <taxon>Paenibacillaceae</taxon>
        <taxon>Paenibacillus</taxon>
    </lineage>
</organism>
<dbReference type="EMBL" id="JALPRK010000005">
    <property type="protein sequence ID" value="MCK8487083.1"/>
    <property type="molecule type" value="Genomic_DNA"/>
</dbReference>